<dbReference type="Pfam" id="PF00375">
    <property type="entry name" value="SDF"/>
    <property type="match status" value="1"/>
</dbReference>
<feature type="transmembrane region" description="Helical" evidence="8">
    <location>
        <begin position="152"/>
        <end position="169"/>
    </location>
</feature>
<feature type="transmembrane region" description="Helical" evidence="8">
    <location>
        <begin position="53"/>
        <end position="73"/>
    </location>
</feature>
<organism evidence="12 13">
    <name type="scientific">Phocoenobacter skyensis</name>
    <dbReference type="NCBI Taxonomy" id="97481"/>
    <lineage>
        <taxon>Bacteria</taxon>
        <taxon>Pseudomonadati</taxon>
        <taxon>Pseudomonadota</taxon>
        <taxon>Gammaproteobacteria</taxon>
        <taxon>Pasteurellales</taxon>
        <taxon>Pasteurellaceae</taxon>
        <taxon>Phocoenobacter</taxon>
    </lineage>
</organism>
<dbReference type="EMBL" id="JASAVS010000007">
    <property type="protein sequence ID" value="MDP8085147.1"/>
    <property type="molecule type" value="Genomic_DNA"/>
</dbReference>
<keyword evidence="5" id="KW-0769">Symport</keyword>
<evidence type="ECO:0000256" key="8">
    <source>
        <dbReference type="SAM" id="Phobius"/>
    </source>
</evidence>
<dbReference type="GeneID" id="83544144"/>
<reference evidence="13" key="2">
    <citation type="submission" date="2016-10" db="EMBL/GenBank/DDBJ databases">
        <authorList>
            <person name="Varghese N."/>
            <person name="Submissions S."/>
        </authorList>
    </citation>
    <scope>NUCLEOTIDE SEQUENCE [LARGE SCALE GENOMIC DNA]</scope>
    <source>
        <strain evidence="13">DSM 24204</strain>
    </source>
</reference>
<evidence type="ECO:0000256" key="3">
    <source>
        <dbReference type="ARBA" id="ARBA00022475"/>
    </source>
</evidence>
<dbReference type="Gene3D" id="1.10.3860.10">
    <property type="entry name" value="Sodium:dicarboxylate symporter"/>
    <property type="match status" value="1"/>
</dbReference>
<dbReference type="PRINTS" id="PR00173">
    <property type="entry name" value="EDTRNSPORT"/>
</dbReference>
<dbReference type="Proteomes" id="UP001231736">
    <property type="component" value="Unassembled WGS sequence"/>
</dbReference>
<dbReference type="FunFam" id="1.10.3860.10:FF:000001">
    <property type="entry name" value="C4-dicarboxylate transport protein"/>
    <property type="match status" value="1"/>
</dbReference>
<feature type="transmembrane region" description="Helical" evidence="8">
    <location>
        <begin position="194"/>
        <end position="215"/>
    </location>
</feature>
<dbReference type="GO" id="GO:0015293">
    <property type="term" value="F:symporter activity"/>
    <property type="evidence" value="ECO:0007669"/>
    <property type="project" value="UniProtKB-KW"/>
</dbReference>
<dbReference type="EMBL" id="JASAYQ010000009">
    <property type="protein sequence ID" value="MDP8172968.1"/>
    <property type="molecule type" value="Genomic_DNA"/>
</dbReference>
<keyword evidence="2" id="KW-0813">Transport</keyword>
<proteinExistence type="predicted"/>
<feature type="transmembrane region" description="Helical" evidence="8">
    <location>
        <begin position="381"/>
        <end position="399"/>
    </location>
</feature>
<keyword evidence="14" id="KW-1185">Reference proteome</keyword>
<keyword evidence="6 8" id="KW-1133">Transmembrane helix</keyword>
<dbReference type="STRING" id="97481.SAMN05444853_10863"/>
<dbReference type="Proteomes" id="UP000198883">
    <property type="component" value="Unassembled WGS sequence"/>
</dbReference>
<comment type="subcellular location">
    <subcellularLocation>
        <location evidence="1">Cell membrane</location>
        <topology evidence="1">Multi-pass membrane protein</topology>
    </subcellularLocation>
</comment>
<dbReference type="AlphaFoldDB" id="A0A1H7WHP8"/>
<dbReference type="RefSeq" id="WP_090921338.1">
    <property type="nucleotide sequence ID" value="NZ_CP016180.1"/>
</dbReference>
<dbReference type="PROSITE" id="PS00713">
    <property type="entry name" value="NA_DICARBOXYL_SYMP_1"/>
    <property type="match status" value="1"/>
</dbReference>
<evidence type="ECO:0000256" key="7">
    <source>
        <dbReference type="ARBA" id="ARBA00023136"/>
    </source>
</evidence>
<reference evidence="9 14" key="3">
    <citation type="journal article" date="2023" name="Front. Microbiol.">
        <title>Phylogeography and host specificity of Pasteurellaceae pathogenic to sea-farmed fish in the north-east Atlantic.</title>
        <authorList>
            <person name="Gulla S."/>
            <person name="Colquhoun D.J."/>
            <person name="Olsen A.B."/>
            <person name="Spilsberg B."/>
            <person name="Lagesen K."/>
            <person name="Aakesson C.P."/>
            <person name="Strom S."/>
            <person name="Manji F."/>
            <person name="Birkbeck T.H."/>
            <person name="Nilsen H.K."/>
        </authorList>
    </citation>
    <scope>NUCLEOTIDE SEQUENCE [LARGE SCALE GENOMIC DNA]</scope>
    <source>
        <strain evidence="9 14">VIO11850</strain>
    </source>
</reference>
<dbReference type="Proteomes" id="UP001236239">
    <property type="component" value="Unassembled WGS sequence"/>
</dbReference>
<evidence type="ECO:0000313" key="13">
    <source>
        <dbReference type="Proteomes" id="UP000198883"/>
    </source>
</evidence>
<feature type="transmembrane region" description="Helical" evidence="8">
    <location>
        <begin position="85"/>
        <end position="107"/>
    </location>
</feature>
<dbReference type="GO" id="GO:0006835">
    <property type="term" value="P:dicarboxylic acid transport"/>
    <property type="evidence" value="ECO:0007669"/>
    <property type="project" value="UniProtKB-ARBA"/>
</dbReference>
<feature type="transmembrane region" description="Helical" evidence="8">
    <location>
        <begin position="341"/>
        <end position="369"/>
    </location>
</feature>
<dbReference type="InterPro" id="IPR018107">
    <property type="entry name" value="Na-dicarboxylate_symporter_CS"/>
</dbReference>
<dbReference type="InterPro" id="IPR001991">
    <property type="entry name" value="Na-dicarboxylate_symporter"/>
</dbReference>
<keyword evidence="7 8" id="KW-0472">Membrane</keyword>
<evidence type="ECO:0000313" key="14">
    <source>
        <dbReference type="Proteomes" id="UP001224812"/>
    </source>
</evidence>
<evidence type="ECO:0000256" key="6">
    <source>
        <dbReference type="ARBA" id="ARBA00022989"/>
    </source>
</evidence>
<feature type="transmembrane region" description="Helical" evidence="8">
    <location>
        <begin position="15"/>
        <end position="33"/>
    </location>
</feature>
<evidence type="ECO:0000256" key="4">
    <source>
        <dbReference type="ARBA" id="ARBA00022692"/>
    </source>
</evidence>
<dbReference type="SUPFAM" id="SSF118215">
    <property type="entry name" value="Proton glutamate symport protein"/>
    <property type="match status" value="1"/>
</dbReference>
<dbReference type="EMBL" id="JASAYT010000018">
    <property type="protein sequence ID" value="MDP8175085.1"/>
    <property type="molecule type" value="Genomic_DNA"/>
</dbReference>
<dbReference type="PANTHER" id="PTHR42865:SF7">
    <property type="entry name" value="PROTON_GLUTAMATE-ASPARTATE SYMPORTER"/>
    <property type="match status" value="1"/>
</dbReference>
<gene>
    <name evidence="9" type="ORF">QJT92_04300</name>
    <name evidence="10" type="ORF">QJU93_06325</name>
    <name evidence="11" type="ORF">QJU97_06425</name>
    <name evidence="12" type="ORF">SAMN05444853_10863</name>
</gene>
<protein>
    <submittedName>
        <fullName evidence="9">Dicarboxylate/amino acid:cation symporter</fullName>
    </submittedName>
    <submittedName>
        <fullName evidence="12">Na+/H+-dicarboxylate symporter</fullName>
    </submittedName>
</protein>
<dbReference type="Proteomes" id="UP001224812">
    <property type="component" value="Unassembled WGS sequence"/>
</dbReference>
<dbReference type="PANTHER" id="PTHR42865">
    <property type="entry name" value="PROTON/GLUTAMATE-ASPARTATE SYMPORTER"/>
    <property type="match status" value="1"/>
</dbReference>
<reference evidence="12" key="1">
    <citation type="submission" date="2016-10" db="EMBL/GenBank/DDBJ databases">
        <authorList>
            <person name="de Groot N.N."/>
        </authorList>
    </citation>
    <scope>NUCLEOTIDE SEQUENCE [LARGE SCALE GENOMIC DNA]</scope>
    <source>
        <strain evidence="12">DSM 24204</strain>
    </source>
</reference>
<evidence type="ECO:0000313" key="11">
    <source>
        <dbReference type="EMBL" id="MDP8175085.1"/>
    </source>
</evidence>
<evidence type="ECO:0000256" key="1">
    <source>
        <dbReference type="ARBA" id="ARBA00004651"/>
    </source>
</evidence>
<keyword evidence="3" id="KW-1003">Cell membrane</keyword>
<name>A0A1H7WHP8_9PAST</name>
<feature type="transmembrane region" description="Helical" evidence="8">
    <location>
        <begin position="235"/>
        <end position="255"/>
    </location>
</feature>
<evidence type="ECO:0000256" key="5">
    <source>
        <dbReference type="ARBA" id="ARBA00022847"/>
    </source>
</evidence>
<dbReference type="OrthoDB" id="9766690at2"/>
<dbReference type="EMBL" id="FOBN01000008">
    <property type="protein sequence ID" value="SEM21142.1"/>
    <property type="molecule type" value="Genomic_DNA"/>
</dbReference>
<feature type="transmembrane region" description="Helical" evidence="8">
    <location>
        <begin position="317"/>
        <end position="335"/>
    </location>
</feature>
<keyword evidence="4 8" id="KW-0812">Transmembrane</keyword>
<evidence type="ECO:0000313" key="12">
    <source>
        <dbReference type="EMBL" id="SEM21142.1"/>
    </source>
</evidence>
<dbReference type="InterPro" id="IPR036458">
    <property type="entry name" value="Na:dicarbo_symporter_sf"/>
</dbReference>
<evidence type="ECO:0000313" key="9">
    <source>
        <dbReference type="EMBL" id="MDP8085147.1"/>
    </source>
</evidence>
<sequence>MQKKSMFSWYFQSNLLVRILLGLVLGGIVGILFSDNKEIIPYISPFGDIFIRLLKMIVLPVIVASLIVGAASIEPSRLGKIGVKILAFYVLTSFFAIVVGLFFGQLFSPGEGLNLIGSAGAVAKTTTAPTLVEVFTNMIPKNPFSAISGGRVLPTIIFCLFFGLSLAYCRESEQKNIKESAEVVYRFFEGVGEIIFKIVGWIMQYAPIGVFALIFTVFAKNGSDAFGPLLDVTGTVYTALITQGLVVYGVLAILFKLNPLKFFKRVIQPMVTAFVTRSSGGTLAVSMETAEHEMGIHRNVYGFTLPIGATINMDGTTIYLGVCAMFIANAVGIPLDFSAQATIIITAVLASVGTAGVPGAGAIMLLMVLESVGLKVEEGSAVAVAYAMIFGIDALLDMGRTSMNVVGDMLGTAAVAKSENEMDMSKWED</sequence>
<reference evidence="10" key="4">
    <citation type="journal article" date="2023" name="Front. Microbiol.">
        <title>Phylogeography and host specificity of Pasteurellaceae pathogenic to sea-farmed fish in the north-east Atlantic.</title>
        <authorList>
            <person name="Gulla S."/>
            <person name="Colquhoun D.J."/>
            <person name="Olsen A.B."/>
            <person name="Spilsberg B."/>
            <person name="Lagesen K."/>
            <person name="Aakesson C.P."/>
            <person name="Strom S."/>
            <person name="Manji F."/>
            <person name="Birkbeck T.H."/>
            <person name="Nilsen H.K."/>
        </authorList>
    </citation>
    <scope>NUCLEOTIDE SEQUENCE</scope>
    <source>
        <strain evidence="11">98B1</strain>
        <strain evidence="10">TW16_20</strain>
    </source>
</reference>
<accession>A0A1H7WHP8</accession>
<evidence type="ECO:0000313" key="10">
    <source>
        <dbReference type="EMBL" id="MDP8172968.1"/>
    </source>
</evidence>
<dbReference type="GO" id="GO:0005886">
    <property type="term" value="C:plasma membrane"/>
    <property type="evidence" value="ECO:0007669"/>
    <property type="project" value="UniProtKB-SubCell"/>
</dbReference>
<evidence type="ECO:0000256" key="2">
    <source>
        <dbReference type="ARBA" id="ARBA00022448"/>
    </source>
</evidence>